<dbReference type="OrthoDB" id="6159439at2759"/>
<dbReference type="GO" id="GO:0000981">
    <property type="term" value="F:DNA-binding transcription factor activity, RNA polymerase II-specific"/>
    <property type="evidence" value="ECO:0007669"/>
    <property type="project" value="InterPro"/>
</dbReference>
<dbReference type="SUPFAM" id="SSF46689">
    <property type="entry name" value="Homeodomain-like"/>
    <property type="match status" value="1"/>
</dbReference>
<comment type="caution">
    <text evidence="9">The sequence shown here is derived from an EMBL/GenBank/DDBJ whole genome shotgun (WGS) entry which is preliminary data.</text>
</comment>
<dbReference type="AlphaFoldDB" id="A0A401PFG9"/>
<dbReference type="InterPro" id="IPR009057">
    <property type="entry name" value="Homeodomain-like_sf"/>
</dbReference>
<dbReference type="EMBL" id="BFAA01001997">
    <property type="protein sequence ID" value="GCB71882.1"/>
    <property type="molecule type" value="Genomic_DNA"/>
</dbReference>
<keyword evidence="4 5" id="KW-0539">Nucleus</keyword>
<dbReference type="STRING" id="75743.A0A401PFG9"/>
<evidence type="ECO:0000256" key="2">
    <source>
        <dbReference type="ARBA" id="ARBA00023125"/>
    </source>
</evidence>
<comment type="subcellular location">
    <subcellularLocation>
        <location evidence="1 5 6">Nucleus</location>
    </subcellularLocation>
</comment>
<evidence type="ECO:0000259" key="8">
    <source>
        <dbReference type="PROSITE" id="PS50071"/>
    </source>
</evidence>
<dbReference type="GO" id="GO:0005634">
    <property type="term" value="C:nucleus"/>
    <property type="evidence" value="ECO:0007669"/>
    <property type="project" value="UniProtKB-SubCell"/>
</dbReference>
<dbReference type="Gene3D" id="1.10.10.60">
    <property type="entry name" value="Homeodomain-like"/>
    <property type="match status" value="1"/>
</dbReference>
<evidence type="ECO:0000313" key="10">
    <source>
        <dbReference type="Proteomes" id="UP000288216"/>
    </source>
</evidence>
<feature type="non-terminal residue" evidence="9">
    <location>
        <position position="1"/>
    </location>
</feature>
<evidence type="ECO:0000313" key="9">
    <source>
        <dbReference type="EMBL" id="GCB71882.1"/>
    </source>
</evidence>
<dbReference type="Proteomes" id="UP000288216">
    <property type="component" value="Unassembled WGS sequence"/>
</dbReference>
<evidence type="ECO:0000256" key="1">
    <source>
        <dbReference type="ARBA" id="ARBA00004123"/>
    </source>
</evidence>
<evidence type="ECO:0000256" key="7">
    <source>
        <dbReference type="SAM" id="MobiDB-lite"/>
    </source>
</evidence>
<gene>
    <name evidence="9" type="ORF">scyTo_0006105</name>
</gene>
<keyword evidence="2 5" id="KW-0238">DNA-binding</keyword>
<evidence type="ECO:0000256" key="3">
    <source>
        <dbReference type="ARBA" id="ARBA00023155"/>
    </source>
</evidence>
<dbReference type="PROSITE" id="PS50071">
    <property type="entry name" value="HOMEOBOX_2"/>
    <property type="match status" value="1"/>
</dbReference>
<dbReference type="PROSITE" id="PS00027">
    <property type="entry name" value="HOMEOBOX_1"/>
    <property type="match status" value="1"/>
</dbReference>
<name>A0A401PFG9_SCYTO</name>
<feature type="DNA-binding region" description="Homeobox" evidence="5">
    <location>
        <begin position="130"/>
        <end position="189"/>
    </location>
</feature>
<accession>A0A401PFG9</accession>
<dbReference type="PANTHER" id="PTHR24340">
    <property type="entry name" value="HOMEOBOX PROTEIN NKX"/>
    <property type="match status" value="1"/>
</dbReference>
<keyword evidence="10" id="KW-1185">Reference proteome</keyword>
<feature type="region of interest" description="Disordered" evidence="7">
    <location>
        <begin position="80"/>
        <end position="127"/>
    </location>
</feature>
<dbReference type="Pfam" id="PF00046">
    <property type="entry name" value="Homeodomain"/>
    <property type="match status" value="1"/>
</dbReference>
<dbReference type="InterPro" id="IPR050394">
    <property type="entry name" value="Homeobox_NK-like"/>
</dbReference>
<dbReference type="PANTHER" id="PTHR24340:SF112">
    <property type="entry name" value="VENT HOMEOBOX"/>
    <property type="match status" value="1"/>
</dbReference>
<evidence type="ECO:0000256" key="4">
    <source>
        <dbReference type="ARBA" id="ARBA00023242"/>
    </source>
</evidence>
<dbReference type="GO" id="GO:0030154">
    <property type="term" value="P:cell differentiation"/>
    <property type="evidence" value="ECO:0007669"/>
    <property type="project" value="TreeGrafter"/>
</dbReference>
<sequence length="282" mass="31574">RTHTHTHTQRKLFPKMVKGDFSIEWLARSSRDGCTKRESAGDSWRDDRPWVAQQRLRGTADSTSGLQTTAEQWLGEYEAQEGVQDPAAASLPPSFEECWGSESDSGRSDCSAPGLERETNVESETDCDVPRRVRTAFSAQQIHKLERKFRRHTYLGAAERSKLAALLHLSETQVKTWFQNRRMKLKRQLQDLCSVSFAAPALLANPVPMRESLLPPCSLPGYYLNDPGILQAANGAHRLPQAAYHQTAHGHSSSLERSLPGYQPYLYPLLLNPSPGALYICS</sequence>
<feature type="domain" description="Homeobox" evidence="8">
    <location>
        <begin position="128"/>
        <end position="188"/>
    </location>
</feature>
<dbReference type="InterPro" id="IPR001356">
    <property type="entry name" value="HD"/>
</dbReference>
<dbReference type="InterPro" id="IPR017970">
    <property type="entry name" value="Homeobox_CS"/>
</dbReference>
<dbReference type="GO" id="GO:0000978">
    <property type="term" value="F:RNA polymerase II cis-regulatory region sequence-specific DNA binding"/>
    <property type="evidence" value="ECO:0007669"/>
    <property type="project" value="TreeGrafter"/>
</dbReference>
<dbReference type="InterPro" id="IPR020479">
    <property type="entry name" value="HD_metazoa"/>
</dbReference>
<protein>
    <recommendedName>
        <fullName evidence="8">Homeobox domain-containing protein</fullName>
    </recommendedName>
</protein>
<proteinExistence type="predicted"/>
<dbReference type="SMART" id="SM00389">
    <property type="entry name" value="HOX"/>
    <property type="match status" value="1"/>
</dbReference>
<evidence type="ECO:0000256" key="6">
    <source>
        <dbReference type="RuleBase" id="RU000682"/>
    </source>
</evidence>
<reference evidence="9 10" key="1">
    <citation type="journal article" date="2018" name="Nat. Ecol. Evol.">
        <title>Shark genomes provide insights into elasmobranch evolution and the origin of vertebrates.</title>
        <authorList>
            <person name="Hara Y"/>
            <person name="Yamaguchi K"/>
            <person name="Onimaru K"/>
            <person name="Kadota M"/>
            <person name="Koyanagi M"/>
            <person name="Keeley SD"/>
            <person name="Tatsumi K"/>
            <person name="Tanaka K"/>
            <person name="Motone F"/>
            <person name="Kageyama Y"/>
            <person name="Nozu R"/>
            <person name="Adachi N"/>
            <person name="Nishimura O"/>
            <person name="Nakagawa R"/>
            <person name="Tanegashima C"/>
            <person name="Kiyatake I"/>
            <person name="Matsumoto R"/>
            <person name="Murakumo K"/>
            <person name="Nishida K"/>
            <person name="Terakita A"/>
            <person name="Kuratani S"/>
            <person name="Sato K"/>
            <person name="Hyodo S Kuraku.S."/>
        </authorList>
    </citation>
    <scope>NUCLEOTIDE SEQUENCE [LARGE SCALE GENOMIC DNA]</scope>
</reference>
<keyword evidence="3 5" id="KW-0371">Homeobox</keyword>
<evidence type="ECO:0000256" key="5">
    <source>
        <dbReference type="PROSITE-ProRule" id="PRU00108"/>
    </source>
</evidence>
<organism evidence="9 10">
    <name type="scientific">Scyliorhinus torazame</name>
    <name type="common">Cloudy catshark</name>
    <name type="synonym">Catulus torazame</name>
    <dbReference type="NCBI Taxonomy" id="75743"/>
    <lineage>
        <taxon>Eukaryota</taxon>
        <taxon>Metazoa</taxon>
        <taxon>Chordata</taxon>
        <taxon>Craniata</taxon>
        <taxon>Vertebrata</taxon>
        <taxon>Chondrichthyes</taxon>
        <taxon>Elasmobranchii</taxon>
        <taxon>Galeomorphii</taxon>
        <taxon>Galeoidea</taxon>
        <taxon>Carcharhiniformes</taxon>
        <taxon>Scyliorhinidae</taxon>
        <taxon>Scyliorhinus</taxon>
    </lineage>
</organism>
<dbReference type="PRINTS" id="PR00024">
    <property type="entry name" value="HOMEOBOX"/>
</dbReference>
<dbReference type="CDD" id="cd00086">
    <property type="entry name" value="homeodomain"/>
    <property type="match status" value="1"/>
</dbReference>
<dbReference type="OMA" id="RHTYLGA"/>